<dbReference type="KEGG" id="lut:Lupro_10115"/>
<keyword evidence="1" id="KW-1133">Transmembrane helix</keyword>
<dbReference type="PRINTS" id="PR00702">
    <property type="entry name" value="ACRIFLAVINRP"/>
</dbReference>
<feature type="transmembrane region" description="Helical" evidence="1">
    <location>
        <begin position="942"/>
        <end position="962"/>
    </location>
</feature>
<feature type="transmembrane region" description="Helical" evidence="1">
    <location>
        <begin position="343"/>
        <end position="361"/>
    </location>
</feature>
<dbReference type="GO" id="GO:0042910">
    <property type="term" value="F:xenobiotic transmembrane transporter activity"/>
    <property type="evidence" value="ECO:0007669"/>
    <property type="project" value="TreeGrafter"/>
</dbReference>
<dbReference type="Proteomes" id="UP000059672">
    <property type="component" value="Chromosome"/>
</dbReference>
<dbReference type="GO" id="GO:0005886">
    <property type="term" value="C:plasma membrane"/>
    <property type="evidence" value="ECO:0007669"/>
    <property type="project" value="TreeGrafter"/>
</dbReference>
<dbReference type="InterPro" id="IPR027463">
    <property type="entry name" value="AcrB_DN_DC_subdom"/>
</dbReference>
<dbReference type="PATRIC" id="fig|1622118.3.peg.2085"/>
<feature type="transmembrane region" description="Helical" evidence="1">
    <location>
        <begin position="592"/>
        <end position="610"/>
    </location>
</feature>
<organism evidence="2 3">
    <name type="scientific">Lutibacter profundi</name>
    <dbReference type="NCBI Taxonomy" id="1622118"/>
    <lineage>
        <taxon>Bacteria</taxon>
        <taxon>Pseudomonadati</taxon>
        <taxon>Bacteroidota</taxon>
        <taxon>Flavobacteriia</taxon>
        <taxon>Flavobacteriales</taxon>
        <taxon>Flavobacteriaceae</taxon>
        <taxon>Lutibacter</taxon>
    </lineage>
</organism>
<evidence type="ECO:0000256" key="1">
    <source>
        <dbReference type="SAM" id="Phobius"/>
    </source>
</evidence>
<dbReference type="Gene3D" id="1.20.1640.10">
    <property type="entry name" value="Multidrug efflux transporter AcrB transmembrane domain"/>
    <property type="match status" value="2"/>
</dbReference>
<dbReference type="PANTHER" id="PTHR32063">
    <property type="match status" value="1"/>
</dbReference>
<keyword evidence="1" id="KW-0472">Membrane</keyword>
<feature type="transmembrane region" description="Helical" evidence="1">
    <location>
        <begin position="969"/>
        <end position="989"/>
    </location>
</feature>
<dbReference type="EMBL" id="CP013355">
    <property type="protein sequence ID" value="AMC11597.1"/>
    <property type="molecule type" value="Genomic_DNA"/>
</dbReference>
<feature type="transmembrane region" description="Helical" evidence="1">
    <location>
        <begin position="439"/>
        <end position="461"/>
    </location>
</feature>
<feature type="transmembrane region" description="Helical" evidence="1">
    <location>
        <begin position="1104"/>
        <end position="1130"/>
    </location>
</feature>
<feature type="transmembrane region" description="Helical" evidence="1">
    <location>
        <begin position="535"/>
        <end position="552"/>
    </location>
</feature>
<feature type="transmembrane region" description="Helical" evidence="1">
    <location>
        <begin position="1058"/>
        <end position="1084"/>
    </location>
</feature>
<dbReference type="SUPFAM" id="SSF82714">
    <property type="entry name" value="Multidrug efflux transporter AcrB TolC docking domain, DN and DC subdomains"/>
    <property type="match status" value="2"/>
</dbReference>
<protein>
    <submittedName>
        <fullName evidence="2">Copper transporter</fullName>
    </submittedName>
</protein>
<name>A0A0X8G7P3_9FLAO</name>
<reference evidence="3" key="1">
    <citation type="submission" date="2015-12" db="EMBL/GenBank/DDBJ databases">
        <title>Complete genome sequence of Lutibacter profundus strain LP1.</title>
        <authorList>
            <person name="Wissuwa J."/>
            <person name="Le Moine Bauer S."/>
            <person name="Stokke R."/>
            <person name="Dahle H."/>
            <person name="Steen I.H."/>
        </authorList>
    </citation>
    <scope>NUCLEOTIDE SEQUENCE [LARGE SCALE GENOMIC DNA]</scope>
    <source>
        <strain evidence="3">LP1</strain>
    </source>
</reference>
<feature type="transmembrane region" description="Helical" evidence="1">
    <location>
        <begin position="21"/>
        <end position="39"/>
    </location>
</feature>
<dbReference type="OrthoDB" id="9798415at2"/>
<dbReference type="Gene3D" id="3.30.2090.10">
    <property type="entry name" value="Multidrug efflux transporter AcrB TolC docking domain, DN and DC subdomains"/>
    <property type="match status" value="2"/>
</dbReference>
<dbReference type="Gene3D" id="3.30.70.1440">
    <property type="entry name" value="Multidrug efflux transporter AcrB pore domain"/>
    <property type="match status" value="1"/>
</dbReference>
<feature type="transmembrane region" description="Helical" evidence="1">
    <location>
        <begin position="467"/>
        <end position="489"/>
    </location>
</feature>
<feature type="transmembrane region" description="Helical" evidence="1">
    <location>
        <begin position="368"/>
        <end position="388"/>
    </location>
</feature>
<dbReference type="Gene3D" id="3.30.70.1320">
    <property type="entry name" value="Multidrug efflux transporter AcrB pore domain like"/>
    <property type="match status" value="1"/>
</dbReference>
<dbReference type="InterPro" id="IPR001036">
    <property type="entry name" value="Acrflvin-R"/>
</dbReference>
<evidence type="ECO:0000313" key="2">
    <source>
        <dbReference type="EMBL" id="AMC11597.1"/>
    </source>
</evidence>
<dbReference type="AlphaFoldDB" id="A0A0X8G7P3"/>
<feature type="transmembrane region" description="Helical" evidence="1">
    <location>
        <begin position="510"/>
        <end position="529"/>
    </location>
</feature>
<dbReference type="STRING" id="1622118.Lupro_10115"/>
<dbReference type="SUPFAM" id="SSF82866">
    <property type="entry name" value="Multidrug efflux transporter AcrB transmembrane domain"/>
    <property type="match status" value="2"/>
</dbReference>
<gene>
    <name evidence="2" type="ORF">Lupro_10115</name>
</gene>
<dbReference type="Gene3D" id="3.30.70.1430">
    <property type="entry name" value="Multidrug efflux transporter AcrB pore domain"/>
    <property type="match status" value="2"/>
</dbReference>
<sequence length="1141" mass="127762">MNKVLKEFKLSTWSIHNKMTVFVLIVMIFIAGIFSYQSMPREAFPEIVIPQIFISTPYPGNSAIDIEKLITRPLEKEINGISGVDEIISTSIEGFSSIQVKFDFSITPTEALRKVKDKVDAAKSDKDFPTDLPADPNVQEMNFAELRPIMNINLSGDFSMDELKEYGEYLEDEIEKVPEISKVDIRGIQDKEMEISVDLYKMEVSLISFNDIAQAIQNENITISGGDLLEEGLRRNVRIIGEFKSAKEIADIIVKQEHGHIVYLRDIASVNFKEQEKQSYAREFSQPVVMLDVTKRGGENLINASEQIDVIIAKAKEDYFPSNLNISKTNDQTNDTKTMVADLENSIILGIILVVLVLLFFLGIRNALFVGIAIPLSMFISFIVLSALGVTLNIMVLFSLVIALGMLVDNGIVVVENVHRLLDEGYSKIDAAKYGVGEVAMPIIASTATTLAAFLPLAFWPGIMGEFMRYLPITLIIVLTSSLFVALVINPMLTSVFMKIKEDKVNFKKILLYSSIVFSVGVVFIILGLTTETKGFNAFGLLLVFAGLLRVINTKILSPATAWFQYVYLPRQENLYERVLRFSLKGKRPRRFLFGTFGLLILSILLFGVFPPKVLFFPETPPKQVYVYLEYPIGTDIEVTNKLSSEIETKIQNYLKKYEINGANFLITSVIGQVGEGTSDPNRGQPGGPTPNKARITVDFVKFMERKGIHTNDVLIEIRNLLQEYPGVNITVDKPSDGPPTGAPINIEVSGEDYNQLLTTSEAIKQFINESNILGIEDLKLDVEQGKPELPIIIDRQKARRLNISTVQIGDALRTSLFGKEVSTFKDGEDDYPINIRLMDKYRYNKEALINQKITFRNQSDGKIVQVPISAVAHAEKSSTFSAVKRKDLKRVITIFSNVLENYNATEVNDQIRKILANYKLPKNVAVSFTGEQEKQAEEMAFLSKALLIAVFLIFLILVGQFNSTSTPIIISLSVVLSLIGVLLGLIAFRMEFVIMMTMIGVISLAGIVVNNAIVLIDYTILIMQRKRLELGLEEGILTKELIYESIVEGGKTRLRPVILTAITTILGLLPMAIGININFMTLFTEFNPQFYIGGENVAFWGPMSWTIIFGLTFATFLTLIIVPVMFSILNNFKLWLNRKQ</sequence>
<accession>A0A0X8G7P3</accession>
<dbReference type="Pfam" id="PF00873">
    <property type="entry name" value="ACR_tran"/>
    <property type="match status" value="1"/>
</dbReference>
<proteinExistence type="predicted"/>
<keyword evidence="3" id="KW-1185">Reference proteome</keyword>
<reference evidence="2 3" key="2">
    <citation type="journal article" date="2016" name="Int. J. Syst. Evol. Microbiol.">
        <title>Lutibacter profundi sp. nov., isolated from a deep-sea hydrothermal system on the Arctic Mid-Ocean Ridge and emended description of the genus Lutibacter.</title>
        <authorList>
            <person name="Le Moine Bauer S."/>
            <person name="Roalkvam I."/>
            <person name="Steen I.H."/>
            <person name="Dahle H."/>
        </authorList>
    </citation>
    <scope>NUCLEOTIDE SEQUENCE [LARGE SCALE GENOMIC DNA]</scope>
    <source>
        <strain evidence="2 3">LP1</strain>
    </source>
</reference>
<keyword evidence="1" id="KW-0812">Transmembrane</keyword>
<feature type="transmembrane region" description="Helical" evidence="1">
    <location>
        <begin position="995"/>
        <end position="1019"/>
    </location>
</feature>
<dbReference type="RefSeq" id="WP_068209650.1">
    <property type="nucleotide sequence ID" value="NZ_CP013355.1"/>
</dbReference>
<dbReference type="SUPFAM" id="SSF82693">
    <property type="entry name" value="Multidrug efflux transporter AcrB pore domain, PN1, PN2, PC1 and PC2 subdomains"/>
    <property type="match status" value="2"/>
</dbReference>
<evidence type="ECO:0000313" key="3">
    <source>
        <dbReference type="Proteomes" id="UP000059672"/>
    </source>
</evidence>
<feature type="transmembrane region" description="Helical" evidence="1">
    <location>
        <begin position="394"/>
        <end position="418"/>
    </location>
</feature>
<dbReference type="PANTHER" id="PTHR32063:SF24">
    <property type="entry name" value="CATION EFFLUX SYSTEM (ACRB_ACRD_ACRF FAMILY)"/>
    <property type="match status" value="1"/>
</dbReference>